<comment type="caution">
    <text evidence="3">The sequence shown here is derived from an EMBL/GenBank/DDBJ whole genome shotgun (WGS) entry which is preliminary data.</text>
</comment>
<feature type="coiled-coil region" evidence="1">
    <location>
        <begin position="196"/>
        <end position="223"/>
    </location>
</feature>
<organism evidence="3 4">
    <name type="scientific">Trichomalopsis sarcophagae</name>
    <dbReference type="NCBI Taxonomy" id="543379"/>
    <lineage>
        <taxon>Eukaryota</taxon>
        <taxon>Metazoa</taxon>
        <taxon>Ecdysozoa</taxon>
        <taxon>Arthropoda</taxon>
        <taxon>Hexapoda</taxon>
        <taxon>Insecta</taxon>
        <taxon>Pterygota</taxon>
        <taxon>Neoptera</taxon>
        <taxon>Endopterygota</taxon>
        <taxon>Hymenoptera</taxon>
        <taxon>Apocrita</taxon>
        <taxon>Proctotrupomorpha</taxon>
        <taxon>Chalcidoidea</taxon>
        <taxon>Pteromalidae</taxon>
        <taxon>Pteromalinae</taxon>
        <taxon>Trichomalopsis</taxon>
    </lineage>
</organism>
<dbReference type="Proteomes" id="UP000215335">
    <property type="component" value="Unassembled WGS sequence"/>
</dbReference>
<protein>
    <submittedName>
        <fullName evidence="3">Uncharacterized protein</fullName>
    </submittedName>
</protein>
<evidence type="ECO:0000313" key="3">
    <source>
        <dbReference type="EMBL" id="OXU28141.1"/>
    </source>
</evidence>
<sequence length="1851" mass="210861">MENLEVTSRDLSICYMNEDLIDEIFNALKKGKKAIRHSISKDVVLVLGNVGSRNSIFTQFITNNRNLKSKKVEDGSFTIVNENDKAHSKPPIGFPILSLEPKSNTAIYDFPEFNKTENIAQDISRTYFMKKIIDFADSVKIIFTTPFSSVTKAVDKQDLALLIEYASTLLNKIEKFEDSIALVATDVEADENEKIVENIAEVLQDFKNEYSTANENLEFSKKAIKFINILLEKKDDKYIHVGIFNRPQDGKAINKNEKLQTNKRSLVKLVTKDIKYSQPNGNDLKLTFYTQSESSLQCFLERIHNNIALAMENINKDVKKHYQHQEKIINDIEFLRQKYFDGYDKLSNTKVALSKMTNTQDFIERLIQYTKDLLIRFSNSNLQSIGNNVDYLNFVEMMQNRSIKPESEKWANKLNTALDFLKKSEKWYDFLIKLNDILSKYDVQKNIDKPNTSVTKFLSQINARELKKQSIINNLKKLLNTVSTENLEAYYEDIKGVKLDEFKIRFLVEILSSTLLQTVQTLCTNDQMAIQGHIVKFADVERWTTESNCTNAKIIKIFALNKVFIDSDFNKTGAQVQLTVMAPTWDVINQRTLVLDGAPGEVGLLSKAQDGQNSVNRLERNGKHGNPGNPGGSSGRFIGIAKTFVNGENLSIYVNGGKGGPGQNGGNGYKGIDGTEGHYPNDRERWICGLGEVTRYCDYPGKKCTKGGDGGDGGAGGVGGYAQKVILIPLDNRSGLHVYNHPGENGLVGKGGVGGSPGEPGKSYRIYASGNPGIHLLVSQWSKNVQIMRNTVSEFVKKCASGKFGADGKNNEDIKLPLVNVMEAPTNIVDDYKNYVREHFPSIRENFLRQFIDQLEGNNATEDLYDAFAYVQELQDLEERFYVSSNRIAFLPFYQSLLSRIEHYGNKILHGNKTDDRKALFYVSTAIKSKVYNLKNNYADSLIIDVSEYLQTVESEFEALTKSEEDASAHKNSADYQNTIENRIIETQSFIETSIMTKIESSLSQIDSLINSLINETISREDDVIKAKKKIEDQQQSMQRTLVWKSLLEITKVASVFLNLLGPVGSVAAAFIGTGATIAENVFLKDTENIADMVSVIPEAVSKSVSAIEKIYDNKKKAFEAQLKDLEKVLKNDKDNDFQDIKEKVSEMKDEYNTQIANKSALDPKIMDKIDNLRTEVVDFIEVKKNQWNPYDKHVKNLAIMQNVLKVGGAAIGGIQNIMSEHKKLEKVGDAIQEQEKNLQKLQQFEKDIYKIIVPVCNNVRKFAKDSQSKLQAKSHAGLDISKWEVQSTLKNLKYKFEEYTKGFKVQADFANLMDYLNEAINTMILLYDRIQDYQDKKELGNYIERINSNILTDIQDAKLRAEVDKLKLFIQSNTVLEKCTKVVQAFGRYVYPFADCYLSNLDLFNNYKQENITIVIQNARYTIDHLRKELQKSKAKLPKEQSEIIQNIKYSSDDPEVGPFFVWNYDEHKHEIKKLLAGFEVLLKSDIKKGLNKDAVKFKQISLRFRTPAQSRQKKFNEKISQFYVTMTHLGNSYYKCNDKIHMIPSNDSIPLIFRTNSDFAYENGNVAILKDNTPILSPYTMWRIQLKRINKKYDLSVLTKFIDMPIDIELEGVGQHIEPGNAKLCNDNMDKYYILDETISTTDYIDVFNKNNFRGLSKVDFFNEISKNSRGLQRPRRSLDERKFAEETENSPFSTSGASDGTKFSCLNTIFNLVESSLAAFKYLNPLNQINQWFNKFDGNIVKEDSTVFKNYDAPVAMTLIDTQFVHAEFGKISKSFIEDESPIEDKPLCNDFSFCNNNNLFLAYLLIRRKSGVKYRKNKTVIMKNLDSEFTQNLAYRGYLPQEKSSLH</sequence>
<keyword evidence="4" id="KW-1185">Reference proteome</keyword>
<dbReference type="EMBL" id="NNAY01000472">
    <property type="protein sequence ID" value="OXU28141.1"/>
    <property type="molecule type" value="Genomic_DNA"/>
</dbReference>
<dbReference type="STRING" id="543379.A0A232FBD4"/>
<feature type="coiled-coil region" evidence="1">
    <location>
        <begin position="1417"/>
        <end position="1444"/>
    </location>
</feature>
<proteinExistence type="predicted"/>
<keyword evidence="1" id="KW-0175">Coiled coil</keyword>
<dbReference type="PANTHER" id="PTHR24637">
    <property type="entry name" value="COLLAGEN"/>
    <property type="match status" value="1"/>
</dbReference>
<feature type="coiled-coil region" evidence="1">
    <location>
        <begin position="1109"/>
        <end position="1151"/>
    </location>
</feature>
<name>A0A232FBD4_9HYME</name>
<feature type="region of interest" description="Disordered" evidence="2">
    <location>
        <begin position="1674"/>
        <end position="1700"/>
    </location>
</feature>
<accession>A0A232FBD4</accession>
<reference evidence="3 4" key="1">
    <citation type="journal article" date="2017" name="Curr. Biol.">
        <title>The Evolution of Venom by Co-option of Single-Copy Genes.</title>
        <authorList>
            <person name="Martinson E.O."/>
            <person name="Mrinalini"/>
            <person name="Kelkar Y.D."/>
            <person name="Chang C.H."/>
            <person name="Werren J.H."/>
        </authorList>
    </citation>
    <scope>NUCLEOTIDE SEQUENCE [LARGE SCALE GENOMIC DNA]</scope>
    <source>
        <strain evidence="3 4">Alberta</strain>
        <tissue evidence="3">Whole body</tissue>
    </source>
</reference>
<feature type="compositionally biased region" description="Basic and acidic residues" evidence="2">
    <location>
        <begin position="1679"/>
        <end position="1688"/>
    </location>
</feature>
<evidence type="ECO:0000256" key="1">
    <source>
        <dbReference type="SAM" id="Coils"/>
    </source>
</evidence>
<gene>
    <name evidence="3" type="ORF">TSAR_006707</name>
</gene>
<evidence type="ECO:0000256" key="2">
    <source>
        <dbReference type="SAM" id="MobiDB-lite"/>
    </source>
</evidence>
<dbReference type="OrthoDB" id="2386367at2759"/>
<evidence type="ECO:0000313" key="4">
    <source>
        <dbReference type="Proteomes" id="UP000215335"/>
    </source>
</evidence>